<accession>A0A4Q7J1J5</accession>
<dbReference type="Proteomes" id="UP000292003">
    <property type="component" value="Unassembled WGS sequence"/>
</dbReference>
<organism evidence="2 3">
    <name type="scientific">Amycolatopsis suaedae</name>
    <dbReference type="NCBI Taxonomy" id="2510978"/>
    <lineage>
        <taxon>Bacteria</taxon>
        <taxon>Bacillati</taxon>
        <taxon>Actinomycetota</taxon>
        <taxon>Actinomycetes</taxon>
        <taxon>Pseudonocardiales</taxon>
        <taxon>Pseudonocardiaceae</taxon>
        <taxon>Amycolatopsis</taxon>
    </lineage>
</organism>
<dbReference type="OrthoDB" id="3700769at2"/>
<dbReference type="EMBL" id="SFCC01000021">
    <property type="protein sequence ID" value="RZQ59804.1"/>
    <property type="molecule type" value="Genomic_DNA"/>
</dbReference>
<sequence>MATRKLRTRDYPPAARARLGDAVAKAREAAGWTYRTDFARACGGISVRSLELLEGGEPGVGQSILFAVGRTLPGWTEDTPKTILEGGPIPTISEQADDQPNTSAKRESVAVTTPDIQFFPRDEVEFEIWGFTDVSVNYRLRKIFERRERLEREETAGDEDATPDELRAGKQMRQSG</sequence>
<dbReference type="AlphaFoldDB" id="A0A4Q7J1J5"/>
<reference evidence="2 3" key="1">
    <citation type="submission" date="2019-02" db="EMBL/GenBank/DDBJ databases">
        <title>Draft genome sequence of Amycolatopsis sp. 8-3EHSu isolated from roots of Suaeda maritima.</title>
        <authorList>
            <person name="Duangmal K."/>
            <person name="Chantavorakit T."/>
        </authorList>
    </citation>
    <scope>NUCLEOTIDE SEQUENCE [LARGE SCALE GENOMIC DNA]</scope>
    <source>
        <strain evidence="2 3">8-3EHSu</strain>
    </source>
</reference>
<evidence type="ECO:0000313" key="3">
    <source>
        <dbReference type="Proteomes" id="UP000292003"/>
    </source>
</evidence>
<proteinExistence type="predicted"/>
<feature type="compositionally biased region" description="Polar residues" evidence="1">
    <location>
        <begin position="92"/>
        <end position="103"/>
    </location>
</feature>
<comment type="caution">
    <text evidence="2">The sequence shown here is derived from an EMBL/GenBank/DDBJ whole genome shotgun (WGS) entry which is preliminary data.</text>
</comment>
<name>A0A4Q7J1J5_9PSEU</name>
<feature type="region of interest" description="Disordered" evidence="1">
    <location>
        <begin position="87"/>
        <end position="107"/>
    </location>
</feature>
<gene>
    <name evidence="2" type="ORF">EWH70_32325</name>
</gene>
<dbReference type="RefSeq" id="WP_130479369.1">
    <property type="nucleotide sequence ID" value="NZ_SFCC01000021.1"/>
</dbReference>
<feature type="region of interest" description="Disordered" evidence="1">
    <location>
        <begin position="149"/>
        <end position="176"/>
    </location>
</feature>
<evidence type="ECO:0000313" key="2">
    <source>
        <dbReference type="EMBL" id="RZQ59804.1"/>
    </source>
</evidence>
<keyword evidence="3" id="KW-1185">Reference proteome</keyword>
<protein>
    <submittedName>
        <fullName evidence="2">Uncharacterized protein</fullName>
    </submittedName>
</protein>
<evidence type="ECO:0000256" key="1">
    <source>
        <dbReference type="SAM" id="MobiDB-lite"/>
    </source>
</evidence>